<evidence type="ECO:0000313" key="2">
    <source>
        <dbReference type="Proteomes" id="UP001302321"/>
    </source>
</evidence>
<dbReference type="InterPro" id="IPR050275">
    <property type="entry name" value="PGM_Phosphatase"/>
</dbReference>
<dbReference type="PANTHER" id="PTHR48100:SF24">
    <property type="entry name" value="PHOSPHOGLYCERATE MUTASE"/>
    <property type="match status" value="1"/>
</dbReference>
<sequence>MLGQQPSRGSKVQLASLIKFVSQNLKNVTAIILICHAEALHSVYQEHKGAHDPGLTSEGVAQCLKLREHLKTRLSGRKVERIIVSPMRRTMETALYTLDWLVQDGGVPTEASALWQAIYNKPCDTGRAIEGIKLDKTFDCVDSSKIDSIWPDKTSPRAALYHCFPHSIIQRGQKALRDLDKSDEGIVIIVSHNGFMRMGLIGQWTGNADYLVHSIVQGEQYGSLKLIEQEGMEVGAMWRSVVLKTDLGVLPEEVSNI</sequence>
<comment type="caution">
    <text evidence="1">The sequence shown here is derived from an EMBL/GenBank/DDBJ whole genome shotgun (WGS) entry which is preliminary data.</text>
</comment>
<gene>
    <name evidence="1" type="ORF">QBC36DRAFT_382751</name>
</gene>
<proteinExistence type="predicted"/>
<dbReference type="AlphaFoldDB" id="A0AAN6VXG9"/>
<dbReference type="Pfam" id="PF00300">
    <property type="entry name" value="His_Phos_1"/>
    <property type="match status" value="1"/>
</dbReference>
<organism evidence="1 2">
    <name type="scientific">Triangularia setosa</name>
    <dbReference type="NCBI Taxonomy" id="2587417"/>
    <lineage>
        <taxon>Eukaryota</taxon>
        <taxon>Fungi</taxon>
        <taxon>Dikarya</taxon>
        <taxon>Ascomycota</taxon>
        <taxon>Pezizomycotina</taxon>
        <taxon>Sordariomycetes</taxon>
        <taxon>Sordariomycetidae</taxon>
        <taxon>Sordariales</taxon>
        <taxon>Podosporaceae</taxon>
        <taxon>Triangularia</taxon>
    </lineage>
</organism>
<dbReference type="SUPFAM" id="SSF53254">
    <property type="entry name" value="Phosphoglycerate mutase-like"/>
    <property type="match status" value="1"/>
</dbReference>
<reference evidence="1" key="2">
    <citation type="submission" date="2023-05" db="EMBL/GenBank/DDBJ databases">
        <authorList>
            <consortium name="Lawrence Berkeley National Laboratory"/>
            <person name="Steindorff A."/>
            <person name="Hensen N."/>
            <person name="Bonometti L."/>
            <person name="Westerberg I."/>
            <person name="Brannstrom I.O."/>
            <person name="Guillou S."/>
            <person name="Cros-Aarteil S."/>
            <person name="Calhoun S."/>
            <person name="Haridas S."/>
            <person name="Kuo A."/>
            <person name="Mondo S."/>
            <person name="Pangilinan J."/>
            <person name="Riley R."/>
            <person name="Labutti K."/>
            <person name="Andreopoulos B."/>
            <person name="Lipzen A."/>
            <person name="Chen C."/>
            <person name="Yanf M."/>
            <person name="Daum C."/>
            <person name="Ng V."/>
            <person name="Clum A."/>
            <person name="Ohm R."/>
            <person name="Martin F."/>
            <person name="Silar P."/>
            <person name="Natvig D."/>
            <person name="Lalanne C."/>
            <person name="Gautier V."/>
            <person name="Ament-Velasquez S.L."/>
            <person name="Kruys A."/>
            <person name="Hutchinson M.I."/>
            <person name="Powell A.J."/>
            <person name="Barry K."/>
            <person name="Miller A.N."/>
            <person name="Grigoriev I.V."/>
            <person name="Debuchy R."/>
            <person name="Gladieux P."/>
            <person name="Thoren M.H."/>
            <person name="Johannesson H."/>
        </authorList>
    </citation>
    <scope>NUCLEOTIDE SEQUENCE</scope>
    <source>
        <strain evidence="1">CBS 892.96</strain>
    </source>
</reference>
<dbReference type="GO" id="GO:0016791">
    <property type="term" value="F:phosphatase activity"/>
    <property type="evidence" value="ECO:0007669"/>
    <property type="project" value="TreeGrafter"/>
</dbReference>
<keyword evidence="2" id="KW-1185">Reference proteome</keyword>
<name>A0AAN6VXG9_9PEZI</name>
<dbReference type="InterPro" id="IPR013078">
    <property type="entry name" value="His_Pase_superF_clade-1"/>
</dbReference>
<accession>A0AAN6VXG9</accession>
<protein>
    <submittedName>
        <fullName evidence="1">Histidine phosphatase superfamily</fullName>
    </submittedName>
</protein>
<dbReference type="Proteomes" id="UP001302321">
    <property type="component" value="Unassembled WGS sequence"/>
</dbReference>
<dbReference type="SMART" id="SM00855">
    <property type="entry name" value="PGAM"/>
    <property type="match status" value="1"/>
</dbReference>
<reference evidence="1" key="1">
    <citation type="journal article" date="2023" name="Mol. Phylogenet. Evol.">
        <title>Genome-scale phylogeny and comparative genomics of the fungal order Sordariales.</title>
        <authorList>
            <person name="Hensen N."/>
            <person name="Bonometti L."/>
            <person name="Westerberg I."/>
            <person name="Brannstrom I.O."/>
            <person name="Guillou S."/>
            <person name="Cros-Aarteil S."/>
            <person name="Calhoun S."/>
            <person name="Haridas S."/>
            <person name="Kuo A."/>
            <person name="Mondo S."/>
            <person name="Pangilinan J."/>
            <person name="Riley R."/>
            <person name="LaButti K."/>
            <person name="Andreopoulos B."/>
            <person name="Lipzen A."/>
            <person name="Chen C."/>
            <person name="Yan M."/>
            <person name="Daum C."/>
            <person name="Ng V."/>
            <person name="Clum A."/>
            <person name="Steindorff A."/>
            <person name="Ohm R.A."/>
            <person name="Martin F."/>
            <person name="Silar P."/>
            <person name="Natvig D.O."/>
            <person name="Lalanne C."/>
            <person name="Gautier V."/>
            <person name="Ament-Velasquez S.L."/>
            <person name="Kruys A."/>
            <person name="Hutchinson M.I."/>
            <person name="Powell A.J."/>
            <person name="Barry K."/>
            <person name="Miller A.N."/>
            <person name="Grigoriev I.V."/>
            <person name="Debuchy R."/>
            <person name="Gladieux P."/>
            <person name="Hiltunen Thoren M."/>
            <person name="Johannesson H."/>
        </authorList>
    </citation>
    <scope>NUCLEOTIDE SEQUENCE</scope>
    <source>
        <strain evidence="1">CBS 892.96</strain>
    </source>
</reference>
<dbReference type="PANTHER" id="PTHR48100">
    <property type="entry name" value="BROAD-SPECIFICITY PHOSPHATASE YOR283W-RELATED"/>
    <property type="match status" value="1"/>
</dbReference>
<dbReference type="Gene3D" id="3.40.50.1240">
    <property type="entry name" value="Phosphoglycerate mutase-like"/>
    <property type="match status" value="1"/>
</dbReference>
<evidence type="ECO:0000313" key="1">
    <source>
        <dbReference type="EMBL" id="KAK4171191.1"/>
    </source>
</evidence>
<dbReference type="GO" id="GO:0005737">
    <property type="term" value="C:cytoplasm"/>
    <property type="evidence" value="ECO:0007669"/>
    <property type="project" value="TreeGrafter"/>
</dbReference>
<dbReference type="InterPro" id="IPR029033">
    <property type="entry name" value="His_PPase_superfam"/>
</dbReference>
<dbReference type="CDD" id="cd07067">
    <property type="entry name" value="HP_PGM_like"/>
    <property type="match status" value="1"/>
</dbReference>
<dbReference type="EMBL" id="MU866619">
    <property type="protein sequence ID" value="KAK4171191.1"/>
    <property type="molecule type" value="Genomic_DNA"/>
</dbReference>